<dbReference type="EMBL" id="GBXM01077659">
    <property type="protein sequence ID" value="JAH30918.1"/>
    <property type="molecule type" value="Transcribed_RNA"/>
</dbReference>
<sequence>MRYKPVVTMVTQPLHCLNSNVRTGFRPPLYATWFPIMTTALLTSAICRRA</sequence>
<proteinExistence type="predicted"/>
<reference evidence="1" key="1">
    <citation type="submission" date="2014-11" db="EMBL/GenBank/DDBJ databases">
        <authorList>
            <person name="Amaro Gonzalez C."/>
        </authorList>
    </citation>
    <scope>NUCLEOTIDE SEQUENCE</scope>
</reference>
<organism evidence="1">
    <name type="scientific">Anguilla anguilla</name>
    <name type="common">European freshwater eel</name>
    <name type="synonym">Muraena anguilla</name>
    <dbReference type="NCBI Taxonomy" id="7936"/>
    <lineage>
        <taxon>Eukaryota</taxon>
        <taxon>Metazoa</taxon>
        <taxon>Chordata</taxon>
        <taxon>Craniata</taxon>
        <taxon>Vertebrata</taxon>
        <taxon>Euteleostomi</taxon>
        <taxon>Actinopterygii</taxon>
        <taxon>Neopterygii</taxon>
        <taxon>Teleostei</taxon>
        <taxon>Anguilliformes</taxon>
        <taxon>Anguillidae</taxon>
        <taxon>Anguilla</taxon>
    </lineage>
</organism>
<reference evidence="1" key="2">
    <citation type="journal article" date="2015" name="Fish Shellfish Immunol.">
        <title>Early steps in the European eel (Anguilla anguilla)-Vibrio vulnificus interaction in the gills: Role of the RtxA13 toxin.</title>
        <authorList>
            <person name="Callol A."/>
            <person name="Pajuelo D."/>
            <person name="Ebbesson L."/>
            <person name="Teles M."/>
            <person name="MacKenzie S."/>
            <person name="Amaro C."/>
        </authorList>
    </citation>
    <scope>NUCLEOTIDE SEQUENCE</scope>
</reference>
<evidence type="ECO:0000313" key="1">
    <source>
        <dbReference type="EMBL" id="JAH30918.1"/>
    </source>
</evidence>
<name>A0A0E9RRH0_ANGAN</name>
<accession>A0A0E9RRH0</accession>
<dbReference type="AlphaFoldDB" id="A0A0E9RRH0"/>
<protein>
    <submittedName>
        <fullName evidence="1">Uncharacterized protein</fullName>
    </submittedName>
</protein>